<feature type="region of interest" description="Disordered" evidence="1">
    <location>
        <begin position="1"/>
        <end position="46"/>
    </location>
</feature>
<dbReference type="EMBL" id="JAGGJV010000003">
    <property type="protein sequence ID" value="MBP1858314.1"/>
    <property type="molecule type" value="Genomic_DNA"/>
</dbReference>
<dbReference type="Proteomes" id="UP000823786">
    <property type="component" value="Unassembled WGS sequence"/>
</dbReference>
<keyword evidence="3" id="KW-1185">Reference proteome</keyword>
<evidence type="ECO:0000256" key="1">
    <source>
        <dbReference type="SAM" id="MobiDB-lite"/>
    </source>
</evidence>
<accession>A0ABS4EK39</accession>
<proteinExistence type="predicted"/>
<evidence type="ECO:0000313" key="2">
    <source>
        <dbReference type="EMBL" id="MBP1858314.1"/>
    </source>
</evidence>
<evidence type="ECO:0000313" key="3">
    <source>
        <dbReference type="Proteomes" id="UP000823786"/>
    </source>
</evidence>
<sequence>MMNSEANTGFKKKHRAWQPADGPAKEKGRVKTRPLRPVSTTAASTSVVNRWKRIPWAQYGNGM</sequence>
<protein>
    <submittedName>
        <fullName evidence="2">Uncharacterized protein</fullName>
    </submittedName>
</protein>
<gene>
    <name evidence="2" type="ORF">J2Z75_001822</name>
</gene>
<reference evidence="2 3" key="1">
    <citation type="submission" date="2021-03" db="EMBL/GenBank/DDBJ databases">
        <title>Genomic Encyclopedia of Type Strains, Phase IV (KMG-IV): sequencing the most valuable type-strain genomes for metagenomic binning, comparative biology and taxonomic classification.</title>
        <authorList>
            <person name="Goeker M."/>
        </authorList>
    </citation>
    <scope>NUCLEOTIDE SEQUENCE [LARGE SCALE GENOMIC DNA]</scope>
    <source>
        <strain evidence="2 3">DSM 26427</strain>
    </source>
</reference>
<dbReference type="RefSeq" id="WP_209850776.1">
    <property type="nucleotide sequence ID" value="NZ_JAGGJV010000003.1"/>
</dbReference>
<name>A0ABS4EK39_9HYPH</name>
<organism evidence="2 3">
    <name type="scientific">Rhizobium herbae</name>
    <dbReference type="NCBI Taxonomy" id="508661"/>
    <lineage>
        <taxon>Bacteria</taxon>
        <taxon>Pseudomonadati</taxon>
        <taxon>Pseudomonadota</taxon>
        <taxon>Alphaproteobacteria</taxon>
        <taxon>Hyphomicrobiales</taxon>
        <taxon>Rhizobiaceae</taxon>
        <taxon>Rhizobium/Agrobacterium group</taxon>
        <taxon>Rhizobium</taxon>
    </lineage>
</organism>
<comment type="caution">
    <text evidence="2">The sequence shown here is derived from an EMBL/GenBank/DDBJ whole genome shotgun (WGS) entry which is preliminary data.</text>
</comment>